<dbReference type="InterPro" id="IPR049734">
    <property type="entry name" value="NudC-like_C"/>
</dbReference>
<comment type="catalytic activity">
    <reaction evidence="8">
        <text>NADH + H2O = reduced beta-nicotinamide D-ribonucleotide + AMP + 2 H(+)</text>
        <dbReference type="Rhea" id="RHEA:48868"/>
        <dbReference type="ChEBI" id="CHEBI:15377"/>
        <dbReference type="ChEBI" id="CHEBI:15378"/>
        <dbReference type="ChEBI" id="CHEBI:57945"/>
        <dbReference type="ChEBI" id="CHEBI:90832"/>
        <dbReference type="ChEBI" id="CHEBI:456215"/>
        <dbReference type="EC" id="3.6.1.22"/>
    </reaction>
</comment>
<feature type="binding site" evidence="8">
    <location>
        <position position="136"/>
    </location>
    <ligand>
        <name>Zn(2+)</name>
        <dbReference type="ChEBI" id="CHEBI:29105"/>
    </ligand>
</feature>
<dbReference type="PROSITE" id="PS51462">
    <property type="entry name" value="NUDIX"/>
    <property type="match status" value="1"/>
</dbReference>
<name>A0A2G6KGZ7_9BACT</name>
<dbReference type="EC" id="3.6.1.22" evidence="8"/>
<keyword evidence="4 8" id="KW-0460">Magnesium</keyword>
<feature type="domain" description="Nudix hydrolase" evidence="9">
    <location>
        <begin position="145"/>
        <end position="270"/>
    </location>
</feature>
<dbReference type="GO" id="GO:0005829">
    <property type="term" value="C:cytosol"/>
    <property type="evidence" value="ECO:0007669"/>
    <property type="project" value="TreeGrafter"/>
</dbReference>
<feature type="binding site" evidence="8">
    <location>
        <position position="121"/>
    </location>
    <ligand>
        <name>Zn(2+)</name>
        <dbReference type="ChEBI" id="CHEBI:29105"/>
    </ligand>
</feature>
<comment type="caution">
    <text evidence="8">Lacks conserved residue(s) required for the propagation of feature annotation.</text>
</comment>
<comment type="catalytic activity">
    <reaction evidence="8">
        <text>NAD(+) + H2O = beta-nicotinamide D-ribonucleotide + AMP + 2 H(+)</text>
        <dbReference type="Rhea" id="RHEA:11800"/>
        <dbReference type="ChEBI" id="CHEBI:14649"/>
        <dbReference type="ChEBI" id="CHEBI:15377"/>
        <dbReference type="ChEBI" id="CHEBI:15378"/>
        <dbReference type="ChEBI" id="CHEBI:57540"/>
        <dbReference type="ChEBI" id="CHEBI:456215"/>
        <dbReference type="EC" id="3.6.1.22"/>
    </reaction>
</comment>
<evidence type="ECO:0000256" key="5">
    <source>
        <dbReference type="ARBA" id="ARBA00023027"/>
    </source>
</evidence>
<dbReference type="HAMAP" id="MF_00297">
    <property type="entry name" value="Nudix_NudC"/>
    <property type="match status" value="1"/>
</dbReference>
<keyword evidence="3 8" id="KW-0378">Hydrolase</keyword>
<feature type="binding site" evidence="8">
    <location>
        <position position="239"/>
    </location>
    <ligand>
        <name>a divalent metal cation</name>
        <dbReference type="ChEBI" id="CHEBI:60240"/>
        <label>1</label>
    </ligand>
</feature>
<dbReference type="CDD" id="cd03429">
    <property type="entry name" value="NUDIX_NADH_pyrophosphatase_Nudt13"/>
    <property type="match status" value="1"/>
</dbReference>
<sequence length="273" mass="31181">MSFESSVIPPQSYEGPAFWCIFRNDHILIHQLEECAHLPQFTDPAEFNLEPLRTQYLGTLNGIPCYASEVTEHQVQDFGAEWSFQGLRQLFYALPEEMFALAGRAFQIIDWDRTHQYCGRCGHPTKQLAEERAKTCPQCHLTQYTRISPAIIVAIVKDDQLLLAHAPRFPNDLYSVVAGFVEPGETFEDCVRREVKEEVGIDVSDIRYFGSQPWPFPNSLMVGFTAKYAGGEICVDQNEITDAGWFRADNFPKLPGTYSIARRLIDWFVEQTT</sequence>
<dbReference type="InterPro" id="IPR015797">
    <property type="entry name" value="NUDIX_hydrolase-like_dom_sf"/>
</dbReference>
<dbReference type="GO" id="GO:0110153">
    <property type="term" value="F:RNA NAD-cap (NMN-forming) hydrolase activity"/>
    <property type="evidence" value="ECO:0007669"/>
    <property type="project" value="RHEA"/>
</dbReference>
<dbReference type="InterPro" id="IPR015376">
    <property type="entry name" value="Znr_NADH_PPase"/>
</dbReference>
<dbReference type="PANTHER" id="PTHR42904:SF6">
    <property type="entry name" value="NAD-CAPPED RNA HYDROLASE NUDT12"/>
    <property type="match status" value="1"/>
</dbReference>
<feature type="short sequence motif" description="Nudix box" evidence="8">
    <location>
        <begin position="179"/>
        <end position="200"/>
    </location>
</feature>
<dbReference type="GO" id="GO:0035529">
    <property type="term" value="F:NADH pyrophosphatase activity"/>
    <property type="evidence" value="ECO:0007669"/>
    <property type="project" value="TreeGrafter"/>
</dbReference>
<dbReference type="Pfam" id="PF09296">
    <property type="entry name" value="NUDIX-like"/>
    <property type="match status" value="1"/>
</dbReference>
<feature type="binding site" evidence="8">
    <location>
        <position position="139"/>
    </location>
    <ligand>
        <name>Zn(2+)</name>
        <dbReference type="ChEBI" id="CHEBI:29105"/>
    </ligand>
</feature>
<gene>
    <name evidence="8" type="primary">nudC</name>
    <name evidence="10" type="ORF">CSA56_06325</name>
</gene>
<evidence type="ECO:0000256" key="6">
    <source>
        <dbReference type="ARBA" id="ARBA00023211"/>
    </source>
</evidence>
<proteinExistence type="inferred from homology"/>
<evidence type="ECO:0000259" key="9">
    <source>
        <dbReference type="PROSITE" id="PS51462"/>
    </source>
</evidence>
<comment type="cofactor">
    <cofactor evidence="8">
        <name>Mg(2+)</name>
        <dbReference type="ChEBI" id="CHEBI:18420"/>
    </cofactor>
    <cofactor evidence="8">
        <name>Mn(2+)</name>
        <dbReference type="ChEBI" id="CHEBI:29035"/>
    </cofactor>
    <text evidence="8">Divalent metal cations. Mg(2+) or Mn(2+).</text>
</comment>
<feature type="binding site" evidence="8">
    <location>
        <position position="144"/>
    </location>
    <ligand>
        <name>substrate</name>
    </ligand>
</feature>
<feature type="binding site" evidence="8">
    <location>
        <position position="194"/>
    </location>
    <ligand>
        <name>a divalent metal cation</name>
        <dbReference type="ChEBI" id="CHEBI:60240"/>
        <label>2</label>
    </ligand>
</feature>
<evidence type="ECO:0000256" key="1">
    <source>
        <dbReference type="ARBA" id="ARBA00009595"/>
    </source>
</evidence>
<evidence type="ECO:0000256" key="7">
    <source>
        <dbReference type="ARBA" id="ARBA00023679"/>
    </source>
</evidence>
<dbReference type="Pfam" id="PF09297">
    <property type="entry name" value="Zn_ribbon_NUD"/>
    <property type="match status" value="1"/>
</dbReference>
<feature type="binding site" evidence="8">
    <location>
        <position position="131"/>
    </location>
    <ligand>
        <name>substrate</name>
    </ligand>
</feature>
<feature type="binding site" evidence="8">
    <location>
        <position position="239"/>
    </location>
    <ligand>
        <name>a divalent metal cation</name>
        <dbReference type="ChEBI" id="CHEBI:60240"/>
        <label>3</label>
    </ligand>
</feature>
<comment type="cofactor">
    <cofactor evidence="8">
        <name>Zn(2+)</name>
        <dbReference type="ChEBI" id="CHEBI:29105"/>
    </cofactor>
    <text evidence="8">Binds 1 zinc ion per subunit.</text>
</comment>
<feature type="binding site" evidence="8">
    <location>
        <position position="261"/>
    </location>
    <ligand>
        <name>substrate</name>
    </ligand>
</feature>
<dbReference type="Pfam" id="PF00293">
    <property type="entry name" value="NUDIX"/>
    <property type="match status" value="1"/>
</dbReference>
<feature type="binding site" evidence="8">
    <location>
        <position position="198"/>
    </location>
    <ligand>
        <name>a divalent metal cation</name>
        <dbReference type="ChEBI" id="CHEBI:60240"/>
        <label>3</label>
    </ligand>
</feature>
<dbReference type="InterPro" id="IPR020476">
    <property type="entry name" value="Nudix_hydrolase"/>
</dbReference>
<protein>
    <recommendedName>
        <fullName evidence="8">NAD-capped RNA hydrolase NudC</fullName>
        <shortName evidence="8">DeNADding enzyme NudC</shortName>
        <ecNumber evidence="8">3.6.1.-</ecNumber>
    </recommendedName>
    <alternativeName>
        <fullName evidence="8">NADH pyrophosphatase</fullName>
        <ecNumber evidence="8">3.6.1.22</ecNumber>
    </alternativeName>
</protein>
<comment type="catalytic activity">
    <reaction evidence="7">
        <text>a 5'-end NAD(+)-phospho-ribonucleoside in mRNA + H2O = a 5'-end phospho-adenosine-phospho-ribonucleoside in mRNA + beta-nicotinamide D-ribonucleotide + 2 H(+)</text>
        <dbReference type="Rhea" id="RHEA:60876"/>
        <dbReference type="Rhea" id="RHEA-COMP:15698"/>
        <dbReference type="Rhea" id="RHEA-COMP:15719"/>
        <dbReference type="ChEBI" id="CHEBI:14649"/>
        <dbReference type="ChEBI" id="CHEBI:15377"/>
        <dbReference type="ChEBI" id="CHEBI:15378"/>
        <dbReference type="ChEBI" id="CHEBI:144029"/>
        <dbReference type="ChEBI" id="CHEBI:144051"/>
    </reaction>
    <physiologicalReaction direction="left-to-right" evidence="7">
        <dbReference type="Rhea" id="RHEA:60877"/>
    </physiologicalReaction>
</comment>
<dbReference type="Gene3D" id="3.90.79.10">
    <property type="entry name" value="Nucleoside Triphosphate Pyrophosphohydrolase"/>
    <property type="match status" value="1"/>
</dbReference>
<feature type="binding site" evidence="8">
    <location>
        <position position="88"/>
    </location>
    <ligand>
        <name>substrate</name>
    </ligand>
</feature>
<dbReference type="NCBIfam" id="NF001299">
    <property type="entry name" value="PRK00241.1"/>
    <property type="match status" value="1"/>
</dbReference>
<evidence type="ECO:0000313" key="10">
    <source>
        <dbReference type="EMBL" id="PIE34936.1"/>
    </source>
</evidence>
<feature type="binding site" evidence="8">
    <location>
        <position position="118"/>
    </location>
    <ligand>
        <name>Zn(2+)</name>
        <dbReference type="ChEBI" id="CHEBI:29105"/>
    </ligand>
</feature>
<comment type="caution">
    <text evidence="10">The sequence shown here is derived from an EMBL/GenBank/DDBJ whole genome shotgun (WGS) entry which is preliminary data.</text>
</comment>
<keyword evidence="2 8" id="KW-0479">Metal-binding</keyword>
<accession>A0A2G6KGZ7</accession>
<evidence type="ECO:0000256" key="2">
    <source>
        <dbReference type="ARBA" id="ARBA00022723"/>
    </source>
</evidence>
<dbReference type="EC" id="3.6.1.-" evidence="8"/>
<dbReference type="EMBL" id="PDSK01000071">
    <property type="protein sequence ID" value="PIE34936.1"/>
    <property type="molecule type" value="Genomic_DNA"/>
</dbReference>
<dbReference type="InterPro" id="IPR000086">
    <property type="entry name" value="NUDIX_hydrolase_dom"/>
</dbReference>
<dbReference type="AlphaFoldDB" id="A0A2G6KGZ7"/>
<dbReference type="PRINTS" id="PR00502">
    <property type="entry name" value="NUDIXFAMILY"/>
</dbReference>
<dbReference type="InterPro" id="IPR022925">
    <property type="entry name" value="RNA_Hydrolase_NudC"/>
</dbReference>
<dbReference type="InterPro" id="IPR020084">
    <property type="entry name" value="NUDIX_hydrolase_CS"/>
</dbReference>
<dbReference type="InterPro" id="IPR015375">
    <property type="entry name" value="NADH_PPase-like_N"/>
</dbReference>
<dbReference type="SUPFAM" id="SSF55811">
    <property type="entry name" value="Nudix"/>
    <property type="match status" value="2"/>
</dbReference>
<feature type="binding site" evidence="8">
    <location>
        <begin position="212"/>
        <end position="219"/>
    </location>
    <ligand>
        <name>substrate</name>
    </ligand>
</feature>
<feature type="binding site" evidence="8">
    <location>
        <position position="194"/>
    </location>
    <ligand>
        <name>a divalent metal cation</name>
        <dbReference type="ChEBI" id="CHEBI:60240"/>
        <label>3</label>
    </ligand>
</feature>
<organism evidence="10 11">
    <name type="scientific">candidate division KSB3 bacterium</name>
    <dbReference type="NCBI Taxonomy" id="2044937"/>
    <lineage>
        <taxon>Bacteria</taxon>
        <taxon>candidate division KSB3</taxon>
    </lineage>
</organism>
<dbReference type="GO" id="GO:0008270">
    <property type="term" value="F:zinc ion binding"/>
    <property type="evidence" value="ECO:0007669"/>
    <property type="project" value="UniProtKB-UniRule"/>
</dbReference>
<evidence type="ECO:0000313" key="11">
    <source>
        <dbReference type="Proteomes" id="UP000230821"/>
    </source>
</evidence>
<dbReference type="PANTHER" id="PTHR42904">
    <property type="entry name" value="NUDIX HYDROLASE, NUDC SUBFAMILY"/>
    <property type="match status" value="1"/>
</dbReference>
<feature type="binding site" evidence="8">
    <location>
        <position position="178"/>
    </location>
    <ligand>
        <name>a divalent metal cation</name>
        <dbReference type="ChEBI" id="CHEBI:60240"/>
        <label>1</label>
    </ligand>
</feature>
<evidence type="ECO:0000256" key="4">
    <source>
        <dbReference type="ARBA" id="ARBA00022842"/>
    </source>
</evidence>
<keyword evidence="5 8" id="KW-0520">NAD</keyword>
<evidence type="ECO:0000256" key="8">
    <source>
        <dbReference type="HAMAP-Rule" id="MF_00297"/>
    </source>
</evidence>
<keyword evidence="8" id="KW-0862">Zinc</keyword>
<evidence type="ECO:0000256" key="3">
    <source>
        <dbReference type="ARBA" id="ARBA00022801"/>
    </source>
</evidence>
<dbReference type="PROSITE" id="PS00893">
    <property type="entry name" value="NUDIX_BOX"/>
    <property type="match status" value="1"/>
</dbReference>
<feature type="binding site" evidence="8">
    <location>
        <position position="198"/>
    </location>
    <ligand>
        <name>a divalent metal cation</name>
        <dbReference type="ChEBI" id="CHEBI:60240"/>
        <label>1</label>
    </ligand>
</feature>
<dbReference type="GO" id="GO:0019677">
    <property type="term" value="P:NAD+ catabolic process"/>
    <property type="evidence" value="ECO:0007669"/>
    <property type="project" value="TreeGrafter"/>
</dbReference>
<keyword evidence="6 8" id="KW-0464">Manganese</keyword>
<dbReference type="GO" id="GO:0006742">
    <property type="term" value="P:NADP+ catabolic process"/>
    <property type="evidence" value="ECO:0007669"/>
    <property type="project" value="TreeGrafter"/>
</dbReference>
<dbReference type="Proteomes" id="UP000230821">
    <property type="component" value="Unassembled WGS sequence"/>
</dbReference>
<reference evidence="10 11" key="1">
    <citation type="submission" date="2017-10" db="EMBL/GenBank/DDBJ databases">
        <title>Novel microbial diversity and functional potential in the marine mammal oral microbiome.</title>
        <authorList>
            <person name="Dudek N.K."/>
            <person name="Sun C.L."/>
            <person name="Burstein D."/>
            <person name="Kantor R.S."/>
            <person name="Aliaga Goltsman D.S."/>
            <person name="Bik E.M."/>
            <person name="Thomas B.C."/>
            <person name="Banfield J.F."/>
            <person name="Relman D.A."/>
        </authorList>
    </citation>
    <scope>NUCLEOTIDE SEQUENCE [LARGE SCALE GENOMIC DNA]</scope>
    <source>
        <strain evidence="10">DOLJORAL78_47_16</strain>
    </source>
</reference>
<comment type="function">
    <text evidence="8">mRNA decapping enzyme that specifically removes the nicotinamide adenine dinucleotide (NAD) cap from a subset of mRNAs by hydrolyzing the diphosphate linkage to produce nicotinamide mononucleotide (NMN) and 5' monophosphate mRNA. The NAD-cap is present at the 5'-end of some mRNAs and stabilizes RNA against 5'-processing. Has preference for mRNAs with a 5'-end purine. Catalyzes the hydrolysis of a broad range of dinucleotide pyrophosphates.</text>
</comment>
<dbReference type="GO" id="GO:0000287">
    <property type="term" value="F:magnesium ion binding"/>
    <property type="evidence" value="ECO:0007669"/>
    <property type="project" value="UniProtKB-UniRule"/>
</dbReference>
<dbReference type="GO" id="GO:0000210">
    <property type="term" value="F:NAD+ diphosphatase activity"/>
    <property type="evidence" value="ECO:0007669"/>
    <property type="project" value="UniProtKB-UniRule"/>
</dbReference>
<dbReference type="InterPro" id="IPR050241">
    <property type="entry name" value="NAD-cap_RNA_hydrolase_NudC"/>
</dbReference>
<comment type="similarity">
    <text evidence="1 8">Belongs to the Nudix hydrolase family. NudC subfamily.</text>
</comment>
<dbReference type="Gene3D" id="3.90.79.20">
    <property type="match status" value="1"/>
</dbReference>
<comment type="subunit">
    <text evidence="8">Homodimer.</text>
</comment>
<dbReference type="GO" id="GO:0030145">
    <property type="term" value="F:manganese ion binding"/>
    <property type="evidence" value="ECO:0007669"/>
    <property type="project" value="UniProtKB-UniRule"/>
</dbReference>